<dbReference type="Pfam" id="PF04463">
    <property type="entry name" value="2-thiour_desulf"/>
    <property type="match status" value="1"/>
</dbReference>
<evidence type="ECO:0000313" key="2">
    <source>
        <dbReference type="Proteomes" id="UP000623172"/>
    </source>
</evidence>
<proteinExistence type="predicted"/>
<dbReference type="AlphaFoldDB" id="A0A926HPX1"/>
<keyword evidence="2" id="KW-1185">Reference proteome</keyword>
<dbReference type="Proteomes" id="UP000623172">
    <property type="component" value="Unassembled WGS sequence"/>
</dbReference>
<sequence length="152" mass="15773">MKVMVSACLAGVKCRYDGGAAADPLWVERVRRGEAVPLCPELLGGLALPRPPSEIVGGGGRDVAAGRAPVLTREGLDVTKAFLTGARRVVEIALQNGITRAYLKDKSPSCGVCQIFDGSFSGRLIPGCGVTAALLTAAGIAVFPGDRKERKP</sequence>
<reference evidence="1" key="1">
    <citation type="submission" date="2020-08" db="EMBL/GenBank/DDBJ databases">
        <title>Genome public.</title>
        <authorList>
            <person name="Liu C."/>
            <person name="Sun Q."/>
        </authorList>
    </citation>
    <scope>NUCLEOTIDE SEQUENCE</scope>
    <source>
        <strain evidence="1">NSJ-53</strain>
    </source>
</reference>
<dbReference type="RefSeq" id="WP_249314616.1">
    <property type="nucleotide sequence ID" value="NZ_JACRSR010000001.1"/>
</dbReference>
<comment type="caution">
    <text evidence="1">The sequence shown here is derived from an EMBL/GenBank/DDBJ whole genome shotgun (WGS) entry which is preliminary data.</text>
</comment>
<gene>
    <name evidence="1" type="ORF">H8696_02130</name>
</gene>
<organism evidence="1 2">
    <name type="scientific">Gehongia tenuis</name>
    <dbReference type="NCBI Taxonomy" id="2763655"/>
    <lineage>
        <taxon>Bacteria</taxon>
        <taxon>Bacillati</taxon>
        <taxon>Bacillota</taxon>
        <taxon>Clostridia</taxon>
        <taxon>Christensenellales</taxon>
        <taxon>Christensenellaceae</taxon>
        <taxon>Gehongia</taxon>
    </lineage>
</organism>
<dbReference type="PANTHER" id="PTHR30087">
    <property type="entry name" value="INNER MEMBRANE PROTEIN"/>
    <property type="match status" value="1"/>
</dbReference>
<dbReference type="PANTHER" id="PTHR30087:SF1">
    <property type="entry name" value="HYPOTHETICAL CYTOSOLIC PROTEIN"/>
    <property type="match status" value="1"/>
</dbReference>
<evidence type="ECO:0000313" key="1">
    <source>
        <dbReference type="EMBL" id="MBC8530646.1"/>
    </source>
</evidence>
<dbReference type="EMBL" id="JACRSR010000001">
    <property type="protein sequence ID" value="MBC8530646.1"/>
    <property type="molecule type" value="Genomic_DNA"/>
</dbReference>
<accession>A0A926HPX1</accession>
<name>A0A926HPX1_9FIRM</name>
<protein>
    <submittedName>
        <fullName evidence="1">DUF523 domain-containing protein</fullName>
    </submittedName>
</protein>
<dbReference type="InterPro" id="IPR007553">
    <property type="entry name" value="2-thiour_desulf"/>
</dbReference>